<feature type="non-terminal residue" evidence="2">
    <location>
        <position position="82"/>
    </location>
</feature>
<dbReference type="AlphaFoldDB" id="A0A0C3HA93"/>
<dbReference type="OrthoDB" id="3431997at2759"/>
<dbReference type="HOGENOM" id="CLU_2564686_0_0_1"/>
<feature type="region of interest" description="Disordered" evidence="1">
    <location>
        <begin position="1"/>
        <end position="40"/>
    </location>
</feature>
<dbReference type="InParanoid" id="A0A0C3HA93"/>
<gene>
    <name evidence="2" type="ORF">OIDMADRAFT_17856</name>
</gene>
<sequence length="82" mass="9130">MSKAKEAAEEGIRSSAEVAPPPTYGEGTFQLVPESEPPPSDYSIFLRDTVIYRTEYISLILGPQYEANKPQPPPLFYVSVHM</sequence>
<name>A0A0C3HA93_OIDMZ</name>
<reference evidence="2 3" key="1">
    <citation type="submission" date="2014-04" db="EMBL/GenBank/DDBJ databases">
        <authorList>
            <consortium name="DOE Joint Genome Institute"/>
            <person name="Kuo A."/>
            <person name="Martino E."/>
            <person name="Perotto S."/>
            <person name="Kohler A."/>
            <person name="Nagy L.G."/>
            <person name="Floudas D."/>
            <person name="Copeland A."/>
            <person name="Barry K.W."/>
            <person name="Cichocki N."/>
            <person name="Veneault-Fourrey C."/>
            <person name="LaButti K."/>
            <person name="Lindquist E.A."/>
            <person name="Lipzen A."/>
            <person name="Lundell T."/>
            <person name="Morin E."/>
            <person name="Murat C."/>
            <person name="Sun H."/>
            <person name="Tunlid A."/>
            <person name="Henrissat B."/>
            <person name="Grigoriev I.V."/>
            <person name="Hibbett D.S."/>
            <person name="Martin F."/>
            <person name="Nordberg H.P."/>
            <person name="Cantor M.N."/>
            <person name="Hua S.X."/>
        </authorList>
    </citation>
    <scope>NUCLEOTIDE SEQUENCE [LARGE SCALE GENOMIC DNA]</scope>
    <source>
        <strain evidence="2 3">Zn</strain>
    </source>
</reference>
<evidence type="ECO:0000313" key="3">
    <source>
        <dbReference type="Proteomes" id="UP000054321"/>
    </source>
</evidence>
<organism evidence="2 3">
    <name type="scientific">Oidiodendron maius (strain Zn)</name>
    <dbReference type="NCBI Taxonomy" id="913774"/>
    <lineage>
        <taxon>Eukaryota</taxon>
        <taxon>Fungi</taxon>
        <taxon>Dikarya</taxon>
        <taxon>Ascomycota</taxon>
        <taxon>Pezizomycotina</taxon>
        <taxon>Leotiomycetes</taxon>
        <taxon>Leotiomycetes incertae sedis</taxon>
        <taxon>Myxotrichaceae</taxon>
        <taxon>Oidiodendron</taxon>
    </lineage>
</organism>
<protein>
    <submittedName>
        <fullName evidence="2">Uncharacterized protein</fullName>
    </submittedName>
</protein>
<proteinExistence type="predicted"/>
<dbReference type="Proteomes" id="UP000054321">
    <property type="component" value="Unassembled WGS sequence"/>
</dbReference>
<dbReference type="EMBL" id="KN832872">
    <property type="protein sequence ID" value="KIN05161.1"/>
    <property type="molecule type" value="Genomic_DNA"/>
</dbReference>
<feature type="compositionally biased region" description="Basic and acidic residues" evidence="1">
    <location>
        <begin position="1"/>
        <end position="12"/>
    </location>
</feature>
<reference evidence="3" key="2">
    <citation type="submission" date="2015-01" db="EMBL/GenBank/DDBJ databases">
        <title>Evolutionary Origins and Diversification of the Mycorrhizal Mutualists.</title>
        <authorList>
            <consortium name="DOE Joint Genome Institute"/>
            <consortium name="Mycorrhizal Genomics Consortium"/>
            <person name="Kohler A."/>
            <person name="Kuo A."/>
            <person name="Nagy L.G."/>
            <person name="Floudas D."/>
            <person name="Copeland A."/>
            <person name="Barry K.W."/>
            <person name="Cichocki N."/>
            <person name="Veneault-Fourrey C."/>
            <person name="LaButti K."/>
            <person name="Lindquist E.A."/>
            <person name="Lipzen A."/>
            <person name="Lundell T."/>
            <person name="Morin E."/>
            <person name="Murat C."/>
            <person name="Riley R."/>
            <person name="Ohm R."/>
            <person name="Sun H."/>
            <person name="Tunlid A."/>
            <person name="Henrissat B."/>
            <person name="Grigoriev I.V."/>
            <person name="Hibbett D.S."/>
            <person name="Martin F."/>
        </authorList>
    </citation>
    <scope>NUCLEOTIDE SEQUENCE [LARGE SCALE GENOMIC DNA]</scope>
    <source>
        <strain evidence="3">Zn</strain>
    </source>
</reference>
<keyword evidence="3" id="KW-1185">Reference proteome</keyword>
<accession>A0A0C3HA93</accession>
<evidence type="ECO:0000313" key="2">
    <source>
        <dbReference type="EMBL" id="KIN05161.1"/>
    </source>
</evidence>
<evidence type="ECO:0000256" key="1">
    <source>
        <dbReference type="SAM" id="MobiDB-lite"/>
    </source>
</evidence>